<evidence type="ECO:0000313" key="3">
    <source>
        <dbReference type="Proteomes" id="UP000466388"/>
    </source>
</evidence>
<sequence length="248" mass="26698">MSQNEIVTLITGAERGMGLVEAKTLSEHGQHVFMGAYDMDLGQKSAKELQDQGLDVTLVACDITDRDQINATIKTIDDKYGYLNILINNAGISGPEGGLPSETDEKDLRRVFETNFFGTSAMTHAAVPLLKKAPFGKIITVTSDMGSLGLALDQSSMFSHIIAYPYQASKTALNAMTVAYSKEFKGTNITANSVNPGMTATDLVNKEEFEKNGAKTVESGAHRIIELALDPKNDANGTFTEDAGIVPW</sequence>
<proteinExistence type="inferred from homology"/>
<accession>A0A7X2XW24</accession>
<protein>
    <submittedName>
        <fullName evidence="2">SDR family NAD(P)-dependent oxidoreductase</fullName>
    </submittedName>
</protein>
<evidence type="ECO:0000313" key="2">
    <source>
        <dbReference type="EMBL" id="MTV82729.1"/>
    </source>
</evidence>
<dbReference type="EMBL" id="WNJO01000009">
    <property type="protein sequence ID" value="MTV82729.1"/>
    <property type="molecule type" value="Genomic_DNA"/>
</dbReference>
<dbReference type="InterPro" id="IPR051468">
    <property type="entry name" value="Fungal_SecMetab_SDRs"/>
</dbReference>
<dbReference type="InterPro" id="IPR002347">
    <property type="entry name" value="SDR_fam"/>
</dbReference>
<comment type="caution">
    <text evidence="2">The sequence shown here is derived from an EMBL/GenBank/DDBJ whole genome shotgun (WGS) entry which is preliminary data.</text>
</comment>
<gene>
    <name evidence="2" type="ORF">GM612_08740</name>
</gene>
<dbReference type="InterPro" id="IPR036291">
    <property type="entry name" value="NAD(P)-bd_dom_sf"/>
</dbReference>
<dbReference type="RefSeq" id="WP_155431996.1">
    <property type="nucleotide sequence ID" value="NZ_WNJO01000009.1"/>
</dbReference>
<evidence type="ECO:0000256" key="1">
    <source>
        <dbReference type="RuleBase" id="RU000363"/>
    </source>
</evidence>
<dbReference type="GO" id="GO:0005737">
    <property type="term" value="C:cytoplasm"/>
    <property type="evidence" value="ECO:0007669"/>
    <property type="project" value="TreeGrafter"/>
</dbReference>
<dbReference type="PANTHER" id="PTHR43544">
    <property type="entry name" value="SHORT-CHAIN DEHYDROGENASE/REDUCTASE"/>
    <property type="match status" value="1"/>
</dbReference>
<dbReference type="Gene3D" id="3.40.50.720">
    <property type="entry name" value="NAD(P)-binding Rossmann-like Domain"/>
    <property type="match status" value="1"/>
</dbReference>
<dbReference type="SUPFAM" id="SSF51735">
    <property type="entry name" value="NAD(P)-binding Rossmann-fold domains"/>
    <property type="match status" value="1"/>
</dbReference>
<dbReference type="Pfam" id="PF00106">
    <property type="entry name" value="adh_short"/>
    <property type="match status" value="1"/>
</dbReference>
<dbReference type="AlphaFoldDB" id="A0A7X2XW24"/>
<dbReference type="PRINTS" id="PR00080">
    <property type="entry name" value="SDRFAMILY"/>
</dbReference>
<dbReference type="GO" id="GO:0019748">
    <property type="term" value="P:secondary metabolic process"/>
    <property type="evidence" value="ECO:0007669"/>
    <property type="project" value="TreeGrafter"/>
</dbReference>
<dbReference type="GO" id="GO:0016491">
    <property type="term" value="F:oxidoreductase activity"/>
    <property type="evidence" value="ECO:0007669"/>
    <property type="project" value="TreeGrafter"/>
</dbReference>
<dbReference type="PRINTS" id="PR00081">
    <property type="entry name" value="GDHRDH"/>
</dbReference>
<dbReference type="PANTHER" id="PTHR43544:SF32">
    <property type="entry name" value="CHAIN DEHYDROGENASE, PUTATIVE (AFU_ORTHOLOGUE AFUA_5G01530)-RELATED"/>
    <property type="match status" value="1"/>
</dbReference>
<organism evidence="2 3">
    <name type="scientific">Secundilactobacillus folii</name>
    <dbReference type="NCBI Taxonomy" id="2678357"/>
    <lineage>
        <taxon>Bacteria</taxon>
        <taxon>Bacillati</taxon>
        <taxon>Bacillota</taxon>
        <taxon>Bacilli</taxon>
        <taxon>Lactobacillales</taxon>
        <taxon>Lactobacillaceae</taxon>
        <taxon>Secundilactobacillus</taxon>
    </lineage>
</organism>
<keyword evidence="3" id="KW-1185">Reference proteome</keyword>
<comment type="similarity">
    <text evidence="1">Belongs to the short-chain dehydrogenases/reductases (SDR) family.</text>
</comment>
<reference evidence="2 3" key="1">
    <citation type="submission" date="2019-11" db="EMBL/GenBank/DDBJ databases">
        <title>Lactobacillus sp. nov. CRM56-3, isolated from fermented tea leaves.</title>
        <authorList>
            <person name="Phuengjayaem S."/>
            <person name="Tanasupawat S."/>
        </authorList>
    </citation>
    <scope>NUCLEOTIDE SEQUENCE [LARGE SCALE GENOMIC DNA]</scope>
    <source>
        <strain evidence="2 3">CRM56-3</strain>
    </source>
</reference>
<name>A0A7X2XW24_9LACO</name>
<dbReference type="Proteomes" id="UP000466388">
    <property type="component" value="Unassembled WGS sequence"/>
</dbReference>